<organism evidence="2 3">
    <name type="scientific">Magallana gigas</name>
    <name type="common">Pacific oyster</name>
    <name type="synonym">Crassostrea gigas</name>
    <dbReference type="NCBI Taxonomy" id="29159"/>
    <lineage>
        <taxon>Eukaryota</taxon>
        <taxon>Metazoa</taxon>
        <taxon>Spiralia</taxon>
        <taxon>Lophotrochozoa</taxon>
        <taxon>Mollusca</taxon>
        <taxon>Bivalvia</taxon>
        <taxon>Autobranchia</taxon>
        <taxon>Pteriomorphia</taxon>
        <taxon>Ostreida</taxon>
        <taxon>Ostreoidea</taxon>
        <taxon>Ostreidae</taxon>
        <taxon>Magallana</taxon>
    </lineage>
</organism>
<dbReference type="Proteomes" id="UP000005408">
    <property type="component" value="Unassembled WGS sequence"/>
</dbReference>
<feature type="signal peptide" evidence="1">
    <location>
        <begin position="1"/>
        <end position="26"/>
    </location>
</feature>
<dbReference type="InterPro" id="IPR013320">
    <property type="entry name" value="ConA-like_dom_sf"/>
</dbReference>
<dbReference type="Gene3D" id="2.60.120.200">
    <property type="match status" value="1"/>
</dbReference>
<dbReference type="CDD" id="cd00110">
    <property type="entry name" value="LamG"/>
    <property type="match status" value="1"/>
</dbReference>
<sequence length="251" mass="28690">MEASRKILVEIFLVCLLASLLTRAESESNETGCFEFPKRFKNFAYFNVSDLDLSESSEFNLTFRTTKDDGIIFYIEGQFSRTAPYDFESLYIRNGKLNHLVFNPEPTGIGSSFGSYVNTDFDVNTNNEIKVNFFRRKEFPADRSDNDDSVHLARTGKSATKTVHRTGFIVNEREFTILSAPFPLDLKNEREEQLIWIGGGWPNRNLDPFEGIIQDIVDVKSNRKLTTPDSNKNLYMTCQNGGEDEEVVIET</sequence>
<dbReference type="OMA" id="GPCFQFP"/>
<dbReference type="OrthoDB" id="6092475at2759"/>
<accession>A0A8W8MYR2</accession>
<name>A0A8W8MYR2_MAGGI</name>
<dbReference type="InterPro" id="IPR001791">
    <property type="entry name" value="Laminin_G"/>
</dbReference>
<proteinExistence type="predicted"/>
<keyword evidence="1" id="KW-0732">Signal</keyword>
<evidence type="ECO:0000256" key="1">
    <source>
        <dbReference type="SAM" id="SignalP"/>
    </source>
</evidence>
<dbReference type="SUPFAM" id="SSF49899">
    <property type="entry name" value="Concanavalin A-like lectins/glucanases"/>
    <property type="match status" value="1"/>
</dbReference>
<protein>
    <submittedName>
        <fullName evidence="2">Uncharacterized protein</fullName>
    </submittedName>
</protein>
<dbReference type="AlphaFoldDB" id="A0A8W8MYR2"/>
<evidence type="ECO:0000313" key="3">
    <source>
        <dbReference type="Proteomes" id="UP000005408"/>
    </source>
</evidence>
<reference evidence="2" key="1">
    <citation type="submission" date="2022-08" db="UniProtKB">
        <authorList>
            <consortium name="EnsemblMetazoa"/>
        </authorList>
    </citation>
    <scope>IDENTIFICATION</scope>
    <source>
        <strain evidence="2">05x7-T-G4-1.051#20</strain>
    </source>
</reference>
<evidence type="ECO:0000313" key="2">
    <source>
        <dbReference type="EnsemblMetazoa" id="G35193.1:cds"/>
    </source>
</evidence>
<feature type="chain" id="PRO_5042432007" evidence="1">
    <location>
        <begin position="27"/>
        <end position="251"/>
    </location>
</feature>
<dbReference type="EnsemblMetazoa" id="G35193.3">
    <property type="protein sequence ID" value="G35193.3:cds"/>
    <property type="gene ID" value="G35193"/>
</dbReference>
<keyword evidence="3" id="KW-1185">Reference proteome</keyword>
<dbReference type="EnsemblMetazoa" id="G35193.1">
    <property type="protein sequence ID" value="G35193.1:cds"/>
    <property type="gene ID" value="G35193"/>
</dbReference>
<dbReference type="EnsemblMetazoa" id="G35193.2">
    <property type="protein sequence ID" value="G35193.2:cds"/>
    <property type="gene ID" value="G35193"/>
</dbReference>